<dbReference type="InterPro" id="IPR050987">
    <property type="entry name" value="AtrR-like"/>
</dbReference>
<protein>
    <recommendedName>
        <fullName evidence="3">Xylanolytic transcriptional activator regulatory domain-containing protein</fullName>
    </recommendedName>
</protein>
<feature type="compositionally biased region" description="Basic and acidic residues" evidence="2">
    <location>
        <begin position="546"/>
        <end position="556"/>
    </location>
</feature>
<evidence type="ECO:0000256" key="1">
    <source>
        <dbReference type="ARBA" id="ARBA00023242"/>
    </source>
</evidence>
<dbReference type="Pfam" id="PF04082">
    <property type="entry name" value="Fungal_trans"/>
    <property type="match status" value="1"/>
</dbReference>
<feature type="region of interest" description="Disordered" evidence="2">
    <location>
        <begin position="1"/>
        <end position="20"/>
    </location>
</feature>
<name>A0A1L9TP86_9EURO</name>
<feature type="region of interest" description="Disordered" evidence="2">
    <location>
        <begin position="531"/>
        <end position="591"/>
    </location>
</feature>
<dbReference type="GO" id="GO:0006351">
    <property type="term" value="P:DNA-templated transcription"/>
    <property type="evidence" value="ECO:0007669"/>
    <property type="project" value="InterPro"/>
</dbReference>
<dbReference type="InterPro" id="IPR007219">
    <property type="entry name" value="XnlR_reg_dom"/>
</dbReference>
<dbReference type="GO" id="GO:0008270">
    <property type="term" value="F:zinc ion binding"/>
    <property type="evidence" value="ECO:0007669"/>
    <property type="project" value="InterPro"/>
</dbReference>
<dbReference type="GO" id="GO:0003677">
    <property type="term" value="F:DNA binding"/>
    <property type="evidence" value="ECO:0007669"/>
    <property type="project" value="InterPro"/>
</dbReference>
<dbReference type="RefSeq" id="XP_040705043.1">
    <property type="nucleotide sequence ID" value="XM_040849241.1"/>
</dbReference>
<accession>A0A1L9TP86</accession>
<dbReference type="Proteomes" id="UP000184356">
    <property type="component" value="Unassembled WGS sequence"/>
</dbReference>
<evidence type="ECO:0000313" key="4">
    <source>
        <dbReference type="EMBL" id="OJJ61237.1"/>
    </source>
</evidence>
<dbReference type="EMBL" id="KV878584">
    <property type="protein sequence ID" value="OJJ61237.1"/>
    <property type="molecule type" value="Genomic_DNA"/>
</dbReference>
<keyword evidence="1" id="KW-0539">Nucleus</keyword>
<organism evidence="4 5">
    <name type="scientific">Aspergillus sydowii CBS 593.65</name>
    <dbReference type="NCBI Taxonomy" id="1036612"/>
    <lineage>
        <taxon>Eukaryota</taxon>
        <taxon>Fungi</taxon>
        <taxon>Dikarya</taxon>
        <taxon>Ascomycota</taxon>
        <taxon>Pezizomycotina</taxon>
        <taxon>Eurotiomycetes</taxon>
        <taxon>Eurotiomycetidae</taxon>
        <taxon>Eurotiales</taxon>
        <taxon>Aspergillaceae</taxon>
        <taxon>Aspergillus</taxon>
        <taxon>Aspergillus subgen. Nidulantes</taxon>
    </lineage>
</organism>
<feature type="compositionally biased region" description="Polar residues" evidence="2">
    <location>
        <begin position="1"/>
        <end position="10"/>
    </location>
</feature>
<dbReference type="AlphaFoldDB" id="A0A1L9TP86"/>
<dbReference type="CDD" id="cd12148">
    <property type="entry name" value="fungal_TF_MHR"/>
    <property type="match status" value="1"/>
</dbReference>
<dbReference type="GeneID" id="63765314"/>
<evidence type="ECO:0000256" key="2">
    <source>
        <dbReference type="SAM" id="MobiDB-lite"/>
    </source>
</evidence>
<feature type="compositionally biased region" description="Polar residues" evidence="2">
    <location>
        <begin position="62"/>
        <end position="72"/>
    </location>
</feature>
<sequence>MESGNSNHGSPSKRQKLTPKAHELGVMRKSTDNGSASFLGSSSGIHFIRVVYNAFARRSAHLNQPQQASKDTQVPGEDDQLHHQHHQYRPDLWQPHELNLHATSTLSSFEALVQWTRAYFENWHPMFPFLSGPAFLIILEHLSRDGFWKLSVADGILVRSIVSISLMDRRQTNSLDTQGPVPAAFVFRSVHQAMESLYTLFCEPPTIPILQAAFGVQLFLTSLLRLNAASRVGGVIIRTAFHLGLHRCPVRFSFSRPEIATRRRLFWSIYCLERYLSQALGIPLGIQDDDIDVCYPNAEIHGSVDEGTFTPLLTAHSIIRLILTVRSLDHRLRLLSHLAKFARVRGRIIELRNKSIIHREDSIDSTQALHGELTHWWNEVYDDVHPLEFDDGDPNPSTSIAPFHRVLLTVLRHEAIISMNRPLLAAEASSPEYRTALQICIESSRSLLTTLRQYQSTASVPSVPLVWPSFTWAVWMSCLILIYAAWEGEFPTSSASRYAKSGLSVLTSLSRRGNTWPQTCIEAIRDLDSALTTPEQQPPIHPTIADIDKNENERDPNASTDTLDSGVPLDHHMQQPHPSAPGEGLLPTTAGNQWSNSSMIFGNQAMNNLGSASGLGLGLGLPDFSLGPGSGEDGFGIGDLWSLADGPWLIHESYDLAENVQNTDFIL</sequence>
<proteinExistence type="predicted"/>
<dbReference type="STRING" id="1036612.A0A1L9TP86"/>
<dbReference type="OrthoDB" id="3266505at2759"/>
<dbReference type="PANTHER" id="PTHR46910">
    <property type="entry name" value="TRANSCRIPTION FACTOR PDR1"/>
    <property type="match status" value="1"/>
</dbReference>
<evidence type="ECO:0000259" key="3">
    <source>
        <dbReference type="SMART" id="SM00906"/>
    </source>
</evidence>
<feature type="region of interest" description="Disordered" evidence="2">
    <location>
        <begin position="62"/>
        <end position="85"/>
    </location>
</feature>
<dbReference type="SMART" id="SM00906">
    <property type="entry name" value="Fungal_trans"/>
    <property type="match status" value="1"/>
</dbReference>
<dbReference type="VEuPathDB" id="FungiDB:ASPSYDRAFT_56592"/>
<dbReference type="PANTHER" id="PTHR46910:SF9">
    <property type="entry name" value="MISCELLANEOUS ZN(II)2CYS6 TRANSCRIPTION FACTOR (EUROFUNG)"/>
    <property type="match status" value="1"/>
</dbReference>
<dbReference type="GO" id="GO:0003700">
    <property type="term" value="F:DNA-binding transcription factor activity"/>
    <property type="evidence" value="ECO:0007669"/>
    <property type="project" value="InterPro"/>
</dbReference>
<evidence type="ECO:0000313" key="5">
    <source>
        <dbReference type="Proteomes" id="UP000184356"/>
    </source>
</evidence>
<gene>
    <name evidence="4" type="ORF">ASPSYDRAFT_56592</name>
</gene>
<keyword evidence="5" id="KW-1185">Reference proteome</keyword>
<reference evidence="5" key="1">
    <citation type="journal article" date="2017" name="Genome Biol.">
        <title>Comparative genomics reveals high biological diversity and specific adaptations in the industrially and medically important fungal genus Aspergillus.</title>
        <authorList>
            <person name="de Vries R.P."/>
            <person name="Riley R."/>
            <person name="Wiebenga A."/>
            <person name="Aguilar-Osorio G."/>
            <person name="Amillis S."/>
            <person name="Uchima C.A."/>
            <person name="Anderluh G."/>
            <person name="Asadollahi M."/>
            <person name="Askin M."/>
            <person name="Barry K."/>
            <person name="Battaglia E."/>
            <person name="Bayram O."/>
            <person name="Benocci T."/>
            <person name="Braus-Stromeyer S.A."/>
            <person name="Caldana C."/>
            <person name="Canovas D."/>
            <person name="Cerqueira G.C."/>
            <person name="Chen F."/>
            <person name="Chen W."/>
            <person name="Choi C."/>
            <person name="Clum A."/>
            <person name="Dos Santos R.A."/>
            <person name="Damasio A.R."/>
            <person name="Diallinas G."/>
            <person name="Emri T."/>
            <person name="Fekete E."/>
            <person name="Flipphi M."/>
            <person name="Freyberg S."/>
            <person name="Gallo A."/>
            <person name="Gournas C."/>
            <person name="Habgood R."/>
            <person name="Hainaut M."/>
            <person name="Harispe M.L."/>
            <person name="Henrissat B."/>
            <person name="Hilden K.S."/>
            <person name="Hope R."/>
            <person name="Hossain A."/>
            <person name="Karabika E."/>
            <person name="Karaffa L."/>
            <person name="Karanyi Z."/>
            <person name="Krasevec N."/>
            <person name="Kuo A."/>
            <person name="Kusch H."/>
            <person name="LaButti K."/>
            <person name="Lagendijk E.L."/>
            <person name="Lapidus A."/>
            <person name="Levasseur A."/>
            <person name="Lindquist E."/>
            <person name="Lipzen A."/>
            <person name="Logrieco A.F."/>
            <person name="MacCabe A."/>
            <person name="Maekelae M.R."/>
            <person name="Malavazi I."/>
            <person name="Melin P."/>
            <person name="Meyer V."/>
            <person name="Mielnichuk N."/>
            <person name="Miskei M."/>
            <person name="Molnar A.P."/>
            <person name="Mule G."/>
            <person name="Ngan C.Y."/>
            <person name="Orejas M."/>
            <person name="Orosz E."/>
            <person name="Ouedraogo J.P."/>
            <person name="Overkamp K.M."/>
            <person name="Park H.-S."/>
            <person name="Perrone G."/>
            <person name="Piumi F."/>
            <person name="Punt P.J."/>
            <person name="Ram A.F."/>
            <person name="Ramon A."/>
            <person name="Rauscher S."/>
            <person name="Record E."/>
            <person name="Riano-Pachon D.M."/>
            <person name="Robert V."/>
            <person name="Roehrig J."/>
            <person name="Ruller R."/>
            <person name="Salamov A."/>
            <person name="Salih N.S."/>
            <person name="Samson R.A."/>
            <person name="Sandor E."/>
            <person name="Sanguinetti M."/>
            <person name="Schuetze T."/>
            <person name="Sepcic K."/>
            <person name="Shelest E."/>
            <person name="Sherlock G."/>
            <person name="Sophianopoulou V."/>
            <person name="Squina F.M."/>
            <person name="Sun H."/>
            <person name="Susca A."/>
            <person name="Todd R.B."/>
            <person name="Tsang A."/>
            <person name="Unkles S.E."/>
            <person name="van de Wiele N."/>
            <person name="van Rossen-Uffink D."/>
            <person name="Oliveira J.V."/>
            <person name="Vesth T.C."/>
            <person name="Visser J."/>
            <person name="Yu J.-H."/>
            <person name="Zhou M."/>
            <person name="Andersen M.R."/>
            <person name="Archer D.B."/>
            <person name="Baker S.E."/>
            <person name="Benoit I."/>
            <person name="Brakhage A.A."/>
            <person name="Braus G.H."/>
            <person name="Fischer R."/>
            <person name="Frisvad J.C."/>
            <person name="Goldman G.H."/>
            <person name="Houbraken J."/>
            <person name="Oakley B."/>
            <person name="Pocsi I."/>
            <person name="Scazzocchio C."/>
            <person name="Seiboth B."/>
            <person name="vanKuyk P.A."/>
            <person name="Wortman J."/>
            <person name="Dyer P.S."/>
            <person name="Grigoriev I.V."/>
        </authorList>
    </citation>
    <scope>NUCLEOTIDE SEQUENCE [LARGE SCALE GENOMIC DNA]</scope>
    <source>
        <strain evidence="5">CBS 593.65</strain>
    </source>
</reference>
<feature type="domain" description="Xylanolytic transcriptional activator regulatory" evidence="3">
    <location>
        <begin position="229"/>
        <end position="302"/>
    </location>
</feature>